<sequence length="1107" mass="117670">MRRRSHQRHPVFQDARHRRARVLKILATLSAFTLLTWVTAFATGIYYIDILPENAKLDHIRLGTATVEAPAAPGPAPECVGDPLAATDLLAAGARAPVSAYLRVVPPGALTALAGHCQDIDGVLAEWLRIDAATQTAEWLGETEPAAALSEVRQNAPDIGIELVAVLAFPAVDDGGTAVLDQPAARARIATELAARVAGGAYAGACLYPAPGQYRDLTGLRALLAEVGKALPDGVTSCLVTDADGTLWRDAGLVAAVDTLVLRGFSPPGPDTPPGPLAPQAWFEALLADALAAVGPDKLRLALGSLAYRWTDGVPDPAPLSFAEAMRLAHQHQAVIETDPATLNTRIAFTDADGRRSEIWALDAVSIHNQLQALGGQALAGIALWGVGQEDPGVWTLLRRAPALPPVSAIETVSFADQVVYAGDGPFRRIAETAAPGQRRFFHDPATGLITGQAWDILPRPVTVERYGARTDRTVALTFDDGPDPVFTADILDILHRSGVPATFFVVGGNMAGNPDIVRRMVAEGHEVGSHTFLHPEGEDLWLIRAQIELNAFQRLLAGVTGRTTYLFRTPYGRSEGPVTEAEATQQAIYETEGYVVAGADVVPRDWEGMTAGEIAGYVLAEVRDDRGQVIILHDAGGDRSSTVAALPLIIDGLRERGFRFVPLSAFLGLTRDEVMPIAADPLTPLDRASFATAAGIGHALVWVFWVAVVVGAARSSLVLLLALLRRRHPARLSDPPPGVTVAIPAYNEELVIAEAVGAALASGYPGLRVIVVDDGSTDDTAGAVLRGYGQDRRVRLIRQKNGGKWSALNAALAVAETEIIVAVDADTLLDAGAVAALAAHFADPRIGAVAGNVKVANRRGLLPRFQALEYITAQNIDRRAAERLNAIMVVPGAIGAWRTAALRKVGGYSPDTITEDADLTVSVLRAGYRVAFEERALSLTDAPETLPAFMKQRLRWSFGMMQTAWKHRRAARTARGVGLFTLPDLWLTGIGMGLLAPLADAVLIAAIAGAALDALQGQPPAPGDGRLAMILGWAILPLLDLAVALTAFRFERRERLSLLLLLPVQRVLYRPLLYITVYRAVGHALAGRIAAWGKLARSGGVGTTAR</sequence>
<comment type="similarity">
    <text evidence="3">Belongs to the polysaccharide deacetylase family.</text>
</comment>
<feature type="transmembrane region" description="Helical" evidence="8">
    <location>
        <begin position="21"/>
        <end position="48"/>
    </location>
</feature>
<dbReference type="SUPFAM" id="SSF51445">
    <property type="entry name" value="(Trans)glycosidases"/>
    <property type="match status" value="1"/>
</dbReference>
<accession>A0ABT2NKU1</accession>
<dbReference type="Pfam" id="PF01522">
    <property type="entry name" value="Polysacc_deac_1"/>
    <property type="match status" value="1"/>
</dbReference>
<keyword evidence="5 10" id="KW-0328">Glycosyltransferase</keyword>
<dbReference type="Gene3D" id="3.20.20.370">
    <property type="entry name" value="Glycoside hydrolase/deacetylase"/>
    <property type="match status" value="1"/>
</dbReference>
<keyword evidence="8" id="KW-0812">Transmembrane</keyword>
<dbReference type="SUPFAM" id="SSF53448">
    <property type="entry name" value="Nucleotide-diphospho-sugar transferases"/>
    <property type="match status" value="1"/>
</dbReference>
<evidence type="ECO:0000256" key="6">
    <source>
        <dbReference type="ARBA" id="ARBA00022679"/>
    </source>
</evidence>
<proteinExistence type="inferred from homology"/>
<name>A0ABT2NKU1_9RHOB</name>
<comment type="caution">
    <text evidence="10">The sequence shown here is derived from an EMBL/GenBank/DDBJ whole genome shotgun (WGS) entry which is preliminary data.</text>
</comment>
<dbReference type="InterPro" id="IPR011330">
    <property type="entry name" value="Glyco_hydro/deAcase_b/a-brl"/>
</dbReference>
<evidence type="ECO:0000313" key="11">
    <source>
        <dbReference type="Proteomes" id="UP001205601"/>
    </source>
</evidence>
<evidence type="ECO:0000256" key="5">
    <source>
        <dbReference type="ARBA" id="ARBA00022676"/>
    </source>
</evidence>
<evidence type="ECO:0000256" key="7">
    <source>
        <dbReference type="ARBA" id="ARBA00032976"/>
    </source>
</evidence>
<reference evidence="11" key="1">
    <citation type="submission" date="2023-07" db="EMBL/GenBank/DDBJ databases">
        <title>Defluviimonas sediminis sp. nov., isolated from mangrove sediment.</title>
        <authorList>
            <person name="Liu L."/>
            <person name="Li J."/>
            <person name="Huang Y."/>
            <person name="Pan J."/>
            <person name="Li M."/>
        </authorList>
    </citation>
    <scope>NUCLEOTIDE SEQUENCE [LARGE SCALE GENOMIC DNA]</scope>
    <source>
        <strain evidence="11">FT324</strain>
    </source>
</reference>
<dbReference type="InterPro" id="IPR029070">
    <property type="entry name" value="Chitinase_insertion_sf"/>
</dbReference>
<evidence type="ECO:0000256" key="3">
    <source>
        <dbReference type="ARBA" id="ARBA00010973"/>
    </source>
</evidence>
<dbReference type="Gene3D" id="3.90.550.10">
    <property type="entry name" value="Spore Coat Polysaccharide Biosynthesis Protein SpsA, Chain A"/>
    <property type="match status" value="1"/>
</dbReference>
<dbReference type="InterPro" id="IPR002509">
    <property type="entry name" value="NODB_dom"/>
</dbReference>
<feature type="domain" description="NodB homology" evidence="9">
    <location>
        <begin position="473"/>
        <end position="662"/>
    </location>
</feature>
<organism evidence="10 11">
    <name type="scientific">Albidovulum sediminis</name>
    <dbReference type="NCBI Taxonomy" id="3066345"/>
    <lineage>
        <taxon>Bacteria</taxon>
        <taxon>Pseudomonadati</taxon>
        <taxon>Pseudomonadota</taxon>
        <taxon>Alphaproteobacteria</taxon>
        <taxon>Rhodobacterales</taxon>
        <taxon>Paracoccaceae</taxon>
        <taxon>Albidovulum</taxon>
    </lineage>
</organism>
<dbReference type="PANTHER" id="PTHR43630:SF1">
    <property type="entry name" value="POLY-BETA-1,6-N-ACETYL-D-GLUCOSAMINE SYNTHASE"/>
    <property type="match status" value="1"/>
</dbReference>
<dbReference type="EMBL" id="JAOCQF010000001">
    <property type="protein sequence ID" value="MCT8329531.1"/>
    <property type="molecule type" value="Genomic_DNA"/>
</dbReference>
<feature type="transmembrane region" description="Helical" evidence="8">
    <location>
        <begin position="1028"/>
        <end position="1049"/>
    </location>
</feature>
<dbReference type="PROSITE" id="PS51677">
    <property type="entry name" value="NODB"/>
    <property type="match status" value="1"/>
</dbReference>
<dbReference type="SUPFAM" id="SSF88713">
    <property type="entry name" value="Glycoside hydrolase/deacetylase"/>
    <property type="match status" value="1"/>
</dbReference>
<dbReference type="CDD" id="cd06423">
    <property type="entry name" value="CESA_like"/>
    <property type="match status" value="1"/>
</dbReference>
<evidence type="ECO:0000256" key="2">
    <source>
        <dbReference type="ARBA" id="ARBA00006739"/>
    </source>
</evidence>
<evidence type="ECO:0000256" key="4">
    <source>
        <dbReference type="ARBA" id="ARBA00020071"/>
    </source>
</evidence>
<dbReference type="InterPro" id="IPR029044">
    <property type="entry name" value="Nucleotide-diphossugar_trans"/>
</dbReference>
<dbReference type="Gene3D" id="3.20.20.80">
    <property type="entry name" value="Glycosidases"/>
    <property type="match status" value="1"/>
</dbReference>
<evidence type="ECO:0000259" key="9">
    <source>
        <dbReference type="PROSITE" id="PS51677"/>
    </source>
</evidence>
<keyword evidence="11" id="KW-1185">Reference proteome</keyword>
<comment type="similarity">
    <text evidence="2">Belongs to the glycosyltransferase 2 family.</text>
</comment>
<gene>
    <name evidence="10" type="ORF">N5I32_08415</name>
</gene>
<feature type="transmembrane region" description="Helical" evidence="8">
    <location>
        <begin position="986"/>
        <end position="1008"/>
    </location>
</feature>
<evidence type="ECO:0000256" key="1">
    <source>
        <dbReference type="ARBA" id="ARBA00003236"/>
    </source>
</evidence>
<evidence type="ECO:0000313" key="10">
    <source>
        <dbReference type="EMBL" id="MCT8329531.1"/>
    </source>
</evidence>
<keyword evidence="8" id="KW-0472">Membrane</keyword>
<dbReference type="Proteomes" id="UP001205601">
    <property type="component" value="Unassembled WGS sequence"/>
</dbReference>
<dbReference type="GO" id="GO:0016757">
    <property type="term" value="F:glycosyltransferase activity"/>
    <property type="evidence" value="ECO:0007669"/>
    <property type="project" value="UniProtKB-KW"/>
</dbReference>
<feature type="transmembrane region" description="Helical" evidence="8">
    <location>
        <begin position="700"/>
        <end position="725"/>
    </location>
</feature>
<keyword evidence="8" id="KW-1133">Transmembrane helix</keyword>
<comment type="function">
    <text evidence="1">Is involved in generating a small heat-stable compound (Nod), an acylated oligomer of N-acetylglucosamine, that stimulates mitosis in various plant protoplasts.</text>
</comment>
<keyword evidence="6 10" id="KW-0808">Transferase</keyword>
<protein>
    <recommendedName>
        <fullName evidence="4">Chitooligosaccharide deacetylase</fullName>
    </recommendedName>
    <alternativeName>
        <fullName evidence="7">Nodulation protein B</fullName>
    </alternativeName>
</protein>
<dbReference type="PANTHER" id="PTHR43630">
    <property type="entry name" value="POLY-BETA-1,6-N-ACETYL-D-GLUCOSAMINE SYNTHASE"/>
    <property type="match status" value="1"/>
</dbReference>
<dbReference type="InterPro" id="IPR017853">
    <property type="entry name" value="GH"/>
</dbReference>
<dbReference type="Pfam" id="PF13641">
    <property type="entry name" value="Glyco_tranf_2_3"/>
    <property type="match status" value="1"/>
</dbReference>
<dbReference type="Gene3D" id="3.10.50.10">
    <property type="match status" value="1"/>
</dbReference>
<evidence type="ECO:0000256" key="8">
    <source>
        <dbReference type="SAM" id="Phobius"/>
    </source>
</evidence>